<dbReference type="Proteomes" id="UP001176961">
    <property type="component" value="Unassembled WGS sequence"/>
</dbReference>
<keyword evidence="4" id="KW-1185">Reference proteome</keyword>
<feature type="chain" id="PRO_5041344430" description="DUF5648 domain-containing protein" evidence="1">
    <location>
        <begin position="17"/>
        <end position="235"/>
    </location>
</feature>
<comment type="caution">
    <text evidence="3">The sequence shown here is derived from an EMBL/GenBank/DDBJ whole genome shotgun (WGS) entry which is preliminary data.</text>
</comment>
<sequence>MNFLLFALALLAVAAACPPCCEHPRCPDEHPCPCSMSKKPAPSPPEPNCGKRCNEKPCSAHKVHKLDNYGGKDWFLPYVSPLQRFYSERYRTHHYHTEPGPISSFLADTYHIEPSPGRMITVRSYNQQKHEIRRHCPFLVPLYTAINTKTKSQKITTNVAQLNRLMEKGGWYKLQQIGYCVKGKKCRATKGLVELHIKHILSDILYTSDTNEIGVVNNRNDFGGTATSPLCYLWL</sequence>
<protein>
    <recommendedName>
        <fullName evidence="2">DUF5648 domain-containing protein</fullName>
    </recommendedName>
</protein>
<feature type="domain" description="DUF5648" evidence="2">
    <location>
        <begin position="81"/>
        <end position="217"/>
    </location>
</feature>
<accession>A0AA36HBI2</accession>
<organism evidence="3 4">
    <name type="scientific">Cylicocyclus nassatus</name>
    <name type="common">Nematode worm</name>
    <dbReference type="NCBI Taxonomy" id="53992"/>
    <lineage>
        <taxon>Eukaryota</taxon>
        <taxon>Metazoa</taxon>
        <taxon>Ecdysozoa</taxon>
        <taxon>Nematoda</taxon>
        <taxon>Chromadorea</taxon>
        <taxon>Rhabditida</taxon>
        <taxon>Rhabditina</taxon>
        <taxon>Rhabditomorpha</taxon>
        <taxon>Strongyloidea</taxon>
        <taxon>Strongylidae</taxon>
        <taxon>Cylicocyclus</taxon>
    </lineage>
</organism>
<name>A0AA36HBI2_CYLNA</name>
<evidence type="ECO:0000256" key="1">
    <source>
        <dbReference type="SAM" id="SignalP"/>
    </source>
</evidence>
<feature type="signal peptide" evidence="1">
    <location>
        <begin position="1"/>
        <end position="16"/>
    </location>
</feature>
<evidence type="ECO:0000259" key="2">
    <source>
        <dbReference type="Pfam" id="PF18885"/>
    </source>
</evidence>
<evidence type="ECO:0000313" key="3">
    <source>
        <dbReference type="EMBL" id="CAJ0606968.1"/>
    </source>
</evidence>
<dbReference type="InterPro" id="IPR043708">
    <property type="entry name" value="DUF5648"/>
</dbReference>
<evidence type="ECO:0000313" key="4">
    <source>
        <dbReference type="Proteomes" id="UP001176961"/>
    </source>
</evidence>
<dbReference type="AlphaFoldDB" id="A0AA36HBI2"/>
<gene>
    <name evidence="3" type="ORF">CYNAS_LOCUS18951</name>
</gene>
<keyword evidence="1" id="KW-0732">Signal</keyword>
<dbReference type="EMBL" id="CATQJL010000316">
    <property type="protein sequence ID" value="CAJ0606968.1"/>
    <property type="molecule type" value="Genomic_DNA"/>
</dbReference>
<proteinExistence type="predicted"/>
<reference evidence="3" key="1">
    <citation type="submission" date="2023-07" db="EMBL/GenBank/DDBJ databases">
        <authorList>
            <consortium name="CYATHOMIX"/>
        </authorList>
    </citation>
    <scope>NUCLEOTIDE SEQUENCE</scope>
    <source>
        <strain evidence="3">N/A</strain>
    </source>
</reference>
<dbReference type="Pfam" id="PF18885">
    <property type="entry name" value="DUF5648"/>
    <property type="match status" value="1"/>
</dbReference>